<protein>
    <submittedName>
        <fullName evidence="1">Uncharacterized protein</fullName>
    </submittedName>
</protein>
<dbReference type="Ensembl" id="ENSPSTT00000022667.1">
    <property type="protein sequence ID" value="ENSPSTP00000021587.1"/>
    <property type="gene ID" value="ENSPSTG00000015758.1"/>
</dbReference>
<dbReference type="AlphaFoldDB" id="A0A8C9G0D9"/>
<accession>A0A8C9G0D9</accession>
<name>A0A8C9G0D9_PAVCR</name>
<reference evidence="1" key="2">
    <citation type="submission" date="2025-09" db="UniProtKB">
        <authorList>
            <consortium name="Ensembl"/>
        </authorList>
    </citation>
    <scope>IDENTIFICATION</scope>
</reference>
<evidence type="ECO:0000313" key="1">
    <source>
        <dbReference type="Ensembl" id="ENSPSTP00000021587.1"/>
    </source>
</evidence>
<reference evidence="1" key="1">
    <citation type="submission" date="2025-08" db="UniProtKB">
        <authorList>
            <consortium name="Ensembl"/>
        </authorList>
    </citation>
    <scope>IDENTIFICATION</scope>
</reference>
<sequence>PGTDSELLLRELGGWDWELCRRELPAVLPRLLISFLRACGSWSTFSNCLCSL</sequence>
<evidence type="ECO:0000313" key="2">
    <source>
        <dbReference type="Proteomes" id="UP000694428"/>
    </source>
</evidence>
<dbReference type="Proteomes" id="UP000694428">
    <property type="component" value="Unplaced"/>
</dbReference>
<organism evidence="1 2">
    <name type="scientific">Pavo cristatus</name>
    <name type="common">Indian peafowl</name>
    <name type="synonym">Blue peafowl</name>
    <dbReference type="NCBI Taxonomy" id="9049"/>
    <lineage>
        <taxon>Eukaryota</taxon>
        <taxon>Metazoa</taxon>
        <taxon>Chordata</taxon>
        <taxon>Craniata</taxon>
        <taxon>Vertebrata</taxon>
        <taxon>Euteleostomi</taxon>
        <taxon>Archelosauria</taxon>
        <taxon>Archosauria</taxon>
        <taxon>Dinosauria</taxon>
        <taxon>Saurischia</taxon>
        <taxon>Theropoda</taxon>
        <taxon>Coelurosauria</taxon>
        <taxon>Aves</taxon>
        <taxon>Neognathae</taxon>
        <taxon>Galloanserae</taxon>
        <taxon>Galliformes</taxon>
        <taxon>Phasianidae</taxon>
        <taxon>Phasianinae</taxon>
        <taxon>Pavo</taxon>
    </lineage>
</organism>
<proteinExistence type="predicted"/>
<keyword evidence="2" id="KW-1185">Reference proteome</keyword>